<evidence type="ECO:0000313" key="1">
    <source>
        <dbReference type="EMBL" id="KIM33435.1"/>
    </source>
</evidence>
<organism evidence="1 2">
    <name type="scientific">Serendipita vermifera MAFF 305830</name>
    <dbReference type="NCBI Taxonomy" id="933852"/>
    <lineage>
        <taxon>Eukaryota</taxon>
        <taxon>Fungi</taxon>
        <taxon>Dikarya</taxon>
        <taxon>Basidiomycota</taxon>
        <taxon>Agaricomycotina</taxon>
        <taxon>Agaricomycetes</taxon>
        <taxon>Sebacinales</taxon>
        <taxon>Serendipitaceae</taxon>
        <taxon>Serendipita</taxon>
    </lineage>
</organism>
<dbReference type="Proteomes" id="UP000054097">
    <property type="component" value="Unassembled WGS sequence"/>
</dbReference>
<reference evidence="1 2" key="1">
    <citation type="submission" date="2014-04" db="EMBL/GenBank/DDBJ databases">
        <authorList>
            <consortium name="DOE Joint Genome Institute"/>
            <person name="Kuo A."/>
            <person name="Zuccaro A."/>
            <person name="Kohler A."/>
            <person name="Nagy L.G."/>
            <person name="Floudas D."/>
            <person name="Copeland A."/>
            <person name="Barry K.W."/>
            <person name="Cichocki N."/>
            <person name="Veneault-Fourrey C."/>
            <person name="LaButti K."/>
            <person name="Lindquist E.A."/>
            <person name="Lipzen A."/>
            <person name="Lundell T."/>
            <person name="Morin E."/>
            <person name="Murat C."/>
            <person name="Sun H."/>
            <person name="Tunlid A."/>
            <person name="Henrissat B."/>
            <person name="Grigoriev I.V."/>
            <person name="Hibbett D.S."/>
            <person name="Martin F."/>
            <person name="Nordberg H.P."/>
            <person name="Cantor M.N."/>
            <person name="Hua S.X."/>
        </authorList>
    </citation>
    <scope>NUCLEOTIDE SEQUENCE [LARGE SCALE GENOMIC DNA]</scope>
    <source>
        <strain evidence="1 2">MAFF 305830</strain>
    </source>
</reference>
<evidence type="ECO:0000313" key="2">
    <source>
        <dbReference type="Proteomes" id="UP000054097"/>
    </source>
</evidence>
<dbReference type="EMBL" id="KN824278">
    <property type="protein sequence ID" value="KIM33435.1"/>
    <property type="molecule type" value="Genomic_DNA"/>
</dbReference>
<proteinExistence type="predicted"/>
<dbReference type="HOGENOM" id="CLU_2832786_0_0_1"/>
<reference evidence="2" key="2">
    <citation type="submission" date="2015-01" db="EMBL/GenBank/DDBJ databases">
        <title>Evolutionary Origins and Diversification of the Mycorrhizal Mutualists.</title>
        <authorList>
            <consortium name="DOE Joint Genome Institute"/>
            <consortium name="Mycorrhizal Genomics Consortium"/>
            <person name="Kohler A."/>
            <person name="Kuo A."/>
            <person name="Nagy L.G."/>
            <person name="Floudas D."/>
            <person name="Copeland A."/>
            <person name="Barry K.W."/>
            <person name="Cichocki N."/>
            <person name="Veneault-Fourrey C."/>
            <person name="LaButti K."/>
            <person name="Lindquist E.A."/>
            <person name="Lipzen A."/>
            <person name="Lundell T."/>
            <person name="Morin E."/>
            <person name="Murat C."/>
            <person name="Riley R."/>
            <person name="Ohm R."/>
            <person name="Sun H."/>
            <person name="Tunlid A."/>
            <person name="Henrissat B."/>
            <person name="Grigoriev I.V."/>
            <person name="Hibbett D.S."/>
            <person name="Martin F."/>
        </authorList>
    </citation>
    <scope>NUCLEOTIDE SEQUENCE [LARGE SCALE GENOMIC DNA]</scope>
    <source>
        <strain evidence="2">MAFF 305830</strain>
    </source>
</reference>
<accession>A0A0C3B9D7</accession>
<sequence length="66" mass="6864">MHDRDGISGSRSVGLVDCKKLQSDGESISRSRNAAAGSLQGATLNHSIPSSSAMSHACIYSVCHSM</sequence>
<dbReference type="AlphaFoldDB" id="A0A0C3B9D7"/>
<name>A0A0C3B9D7_SERVB</name>
<keyword evidence="2" id="KW-1185">Reference proteome</keyword>
<protein>
    <submittedName>
        <fullName evidence="1">Uncharacterized protein</fullName>
    </submittedName>
</protein>
<gene>
    <name evidence="1" type="ORF">M408DRAFT_326152</name>
</gene>